<reference evidence="2" key="1">
    <citation type="journal article" date="2014" name="Int. J. Syst. Evol. Microbiol.">
        <title>Complete genome sequence of Corynebacterium casei LMG S-19264T (=DSM 44701T), isolated from a smear-ripened cheese.</title>
        <authorList>
            <consortium name="US DOE Joint Genome Institute (JGI-PGF)"/>
            <person name="Walter F."/>
            <person name="Albersmeier A."/>
            <person name="Kalinowski J."/>
            <person name="Ruckert C."/>
        </authorList>
    </citation>
    <scope>NUCLEOTIDE SEQUENCE</scope>
    <source>
        <strain evidence="2">CGMCC 4.7299</strain>
    </source>
</reference>
<keyword evidence="3" id="KW-1185">Reference proteome</keyword>
<reference evidence="2" key="2">
    <citation type="submission" date="2020-09" db="EMBL/GenBank/DDBJ databases">
        <authorList>
            <person name="Sun Q."/>
            <person name="Zhou Y."/>
        </authorList>
    </citation>
    <scope>NUCLEOTIDE SEQUENCE</scope>
    <source>
        <strain evidence="2">CGMCC 4.7299</strain>
    </source>
</reference>
<proteinExistence type="predicted"/>
<evidence type="ECO:0000313" key="2">
    <source>
        <dbReference type="EMBL" id="GGK79555.1"/>
    </source>
</evidence>
<keyword evidence="1" id="KW-0812">Transmembrane</keyword>
<evidence type="ECO:0000256" key="1">
    <source>
        <dbReference type="SAM" id="Phobius"/>
    </source>
</evidence>
<accession>A0A8J3FLZ3</accession>
<dbReference type="RefSeq" id="WP_189078067.1">
    <property type="nucleotide sequence ID" value="NZ_BMMX01000002.1"/>
</dbReference>
<dbReference type="AlphaFoldDB" id="A0A8J3FLZ3"/>
<sequence length="181" mass="18959">MNEAIRDWTPTAALLGAALLIGQAPHQGAPWWASAFVSAAAVGLRNGFPVAMLGISTLCTAAHLLTGAPVGIVDCGLLICLYAVDVRRPRPVSALTLPVLLLALAGWSGVYVLRGHLVPGLPVLAFEVGHAPAARPELGVRPSDAARWSGPVVLGSLFVAARIHSPTCICRQATPRWRTRN</sequence>
<dbReference type="EMBL" id="BMMX01000002">
    <property type="protein sequence ID" value="GGK79555.1"/>
    <property type="molecule type" value="Genomic_DNA"/>
</dbReference>
<keyword evidence="1" id="KW-0472">Membrane</keyword>
<dbReference type="Proteomes" id="UP000656042">
    <property type="component" value="Unassembled WGS sequence"/>
</dbReference>
<comment type="caution">
    <text evidence="2">The sequence shown here is derived from an EMBL/GenBank/DDBJ whole genome shotgun (WGS) entry which is preliminary data.</text>
</comment>
<feature type="transmembrane region" description="Helical" evidence="1">
    <location>
        <begin position="55"/>
        <end position="82"/>
    </location>
</feature>
<name>A0A8J3FLZ3_9ACTN</name>
<keyword evidence="1" id="KW-1133">Transmembrane helix</keyword>
<evidence type="ECO:0000313" key="3">
    <source>
        <dbReference type="Proteomes" id="UP000656042"/>
    </source>
</evidence>
<feature type="transmembrane region" description="Helical" evidence="1">
    <location>
        <begin position="94"/>
        <end position="113"/>
    </location>
</feature>
<protein>
    <submittedName>
        <fullName evidence="2">Uncharacterized protein</fullName>
    </submittedName>
</protein>
<gene>
    <name evidence="2" type="ORF">GCM10012284_11940</name>
</gene>
<organism evidence="2 3">
    <name type="scientific">Mangrovihabitans endophyticus</name>
    <dbReference type="NCBI Taxonomy" id="1751298"/>
    <lineage>
        <taxon>Bacteria</taxon>
        <taxon>Bacillati</taxon>
        <taxon>Actinomycetota</taxon>
        <taxon>Actinomycetes</taxon>
        <taxon>Micromonosporales</taxon>
        <taxon>Micromonosporaceae</taxon>
        <taxon>Mangrovihabitans</taxon>
    </lineage>
</organism>